<gene>
    <name evidence="1" type="ORF">E5357_09535</name>
</gene>
<keyword evidence="2" id="KW-1185">Reference proteome</keyword>
<proteinExistence type="predicted"/>
<protein>
    <submittedName>
        <fullName evidence="1">Aminotransferase class I/II-fold pyridoxal phosphate-dependent enzyme</fullName>
    </submittedName>
</protein>
<evidence type="ECO:0000313" key="1">
    <source>
        <dbReference type="EMBL" id="TGX98316.1"/>
    </source>
</evidence>
<reference evidence="1" key="1">
    <citation type="submission" date="2019-04" db="EMBL/GenBank/DDBJ databases">
        <title>Microbes associate with the intestines of laboratory mice.</title>
        <authorList>
            <person name="Navarre W."/>
            <person name="Wong E."/>
            <person name="Huang K."/>
            <person name="Tropini C."/>
            <person name="Ng K."/>
            <person name="Yu B."/>
        </authorList>
    </citation>
    <scope>NUCLEOTIDE SEQUENCE</scope>
    <source>
        <strain evidence="1">NM72_1-8</strain>
    </source>
</reference>
<keyword evidence="1" id="KW-0808">Transferase</keyword>
<name>A0AC61R063_9FIRM</name>
<keyword evidence="1" id="KW-0032">Aminotransferase</keyword>
<comment type="caution">
    <text evidence="1">The sequence shown here is derived from an EMBL/GenBank/DDBJ whole genome shotgun (WGS) entry which is preliminary data.</text>
</comment>
<evidence type="ECO:0000313" key="2">
    <source>
        <dbReference type="Proteomes" id="UP000307720"/>
    </source>
</evidence>
<organism evidence="1 2">
    <name type="scientific">Hominisplanchenecus murintestinalis</name>
    <dbReference type="NCBI Taxonomy" id="2941517"/>
    <lineage>
        <taxon>Bacteria</taxon>
        <taxon>Bacillati</taxon>
        <taxon>Bacillota</taxon>
        <taxon>Clostridia</taxon>
        <taxon>Lachnospirales</taxon>
        <taxon>Lachnospiraceae</taxon>
        <taxon>Hominisplanchenecus</taxon>
    </lineage>
</organism>
<dbReference type="EMBL" id="SRZB01000019">
    <property type="protein sequence ID" value="TGX98316.1"/>
    <property type="molecule type" value="Genomic_DNA"/>
</dbReference>
<accession>A0AC61R063</accession>
<sequence length="1401" mass="157511">MEKFLRQIFGNEGIRYIFFGACTTLVNVGAYAAQRYLFGVDVTAANMISIALAILFAYVVNKQYVFKSRTASVKELLAEAAQFIGMRLGTMFLEVFGVVFLSSVFGIDDMLSKLAVQAVVLALNYLFSKLFVFNKEKKELPELEKKVQRIRRKCCFWGFTIPAVVVTAAFIGNGVFPFGDRGVLIIDSLHQYLPFFTEFHEKLVNSESLLYSFGGGLGYNFWATIAYYLASPMNFLVSLFPKEHMMDVMALFIVLKIGLCGLTMTWYFTEHDRGRSYYPIAFGTMFGLSSFIIGYYFNLMWLESIAMLPLVMRGIERIVKDEKKKSLYCLALFYALYCNYYIGFMLCLFSCLYFLVQWVSARKVEGKRVLDSCLTFGWYSLLAGGMAAIILLPAFVGLGTTESAQNSFPSPLKFYVENLSQLTSHFAFVEPINIADDQIGVNAFCGTVTMILGCLYALDKRRSIRERASKLLLIGFLYASFDINVLNFIWHGFHVQNGLPNRFAFIYIAMLLSVGFDVMTDLRRLSWERVAVACVPPMGFAVYSAWTGLGEREPYVYTAVIVLLAVYSVLLLLYRSGKKMGEYTFRCAFMSLVLAEMTATGAVGVCMNGTVGRSTYVDEQKAYEKMIARRQDNSFYRSDIDSSRMRNENMFMGGNGVVLFSSTMPAATVDICKSLGIEARTNKNGYNGFTKLANDIFGVKYIVSQTDTTSLYQMEKVDYEEPLAMYQNTGALSLGFMVNSEIKEWDIEEDGTPLDVQNRFIELATGSHGIFFENQEIAMHDGETYEILLPAGKQAYLYLPESVEEVELTTPQYSKSYDRFTDHLYDLGCFAEDNTATVTVTMKEGQTEAEASVYVCDDAAYKEMHALLADEQMELDVAEDGKIRGRVTAKEAGTLLLSIPYDEGWSIKADGQEITAYRVGQALTGIDLESGEHEISMDYTPPGLWMGTAVSLVCIALYLVTAAEAQRRDARIEQREAEEAVRREEERRRRLEEEKERNRFSRKSQMFQAGIFAVLNEKKEELEQQGRRIYNLSVGTPDFEPAPHVMAAVAEAAKNPENYRYALTDRPFLLEAVQDFYRNRFGVELMPEEIMTINGSQEGMAHITWALCNPGDVVLVPNPGYPIFSIGPALCDAKVVEYPLYPENGFLPKFADIPAEMARRAKFMLVSYPLNPVCAVADDGFYEELIAFARKYQIIIIHDNAYSDIIYGERIGKSFLAYEGAKEVGVELYSLSKSYNLTGARISFVLGNREIVDTFRAVRTQIDYGMFLPLQYGAAAALSGSRESVEAQRREYEARMEALCGGLREIGWDVPDSQGTMFVWAPLPKGYEDSNAFCMELMERAGVICVPGSSFGSLGEGFVRFALVEPVHVMKEIVEAVRESGILVANERGNIPKKDTENNIL</sequence>
<dbReference type="Proteomes" id="UP000307720">
    <property type="component" value="Unassembled WGS sequence"/>
</dbReference>